<dbReference type="EMBL" id="JAPWDQ010000001">
    <property type="protein sequence ID" value="KAJ5496052.1"/>
    <property type="molecule type" value="Genomic_DNA"/>
</dbReference>
<protein>
    <recommendedName>
        <fullName evidence="9">aromatic-amino-acid transaminase</fullName>
        <ecNumber evidence="9">2.6.1.57</ecNumber>
    </recommendedName>
</protein>
<dbReference type="GO" id="GO:0005737">
    <property type="term" value="C:cytoplasm"/>
    <property type="evidence" value="ECO:0007669"/>
    <property type="project" value="UniProtKB-SubCell"/>
</dbReference>
<dbReference type="Proteomes" id="UP001148312">
    <property type="component" value="Unassembled WGS sequence"/>
</dbReference>
<dbReference type="PANTHER" id="PTHR42790">
    <property type="entry name" value="AMINOTRANSFERASE"/>
    <property type="match status" value="1"/>
</dbReference>
<evidence type="ECO:0000313" key="11">
    <source>
        <dbReference type="EMBL" id="KAJ5496052.1"/>
    </source>
</evidence>
<dbReference type="SUPFAM" id="SSF53383">
    <property type="entry name" value="PLP-dependent transferases"/>
    <property type="match status" value="1"/>
</dbReference>
<dbReference type="InterPro" id="IPR015424">
    <property type="entry name" value="PyrdxlP-dep_Trfase"/>
</dbReference>
<keyword evidence="7" id="KW-0663">Pyridoxal phosphate</keyword>
<evidence type="ECO:0000256" key="8">
    <source>
        <dbReference type="ARBA" id="ARBA00051993"/>
    </source>
</evidence>
<dbReference type="GO" id="GO:0006571">
    <property type="term" value="P:tyrosine biosynthetic process"/>
    <property type="evidence" value="ECO:0007669"/>
    <property type="project" value="TreeGrafter"/>
</dbReference>
<dbReference type="GO" id="GO:0030170">
    <property type="term" value="F:pyridoxal phosphate binding"/>
    <property type="evidence" value="ECO:0007669"/>
    <property type="project" value="InterPro"/>
</dbReference>
<dbReference type="GO" id="GO:0009074">
    <property type="term" value="P:aromatic amino acid family catabolic process"/>
    <property type="evidence" value="ECO:0007669"/>
    <property type="project" value="TreeGrafter"/>
</dbReference>
<evidence type="ECO:0000256" key="2">
    <source>
        <dbReference type="ARBA" id="ARBA00004496"/>
    </source>
</evidence>
<keyword evidence="4" id="KW-0963">Cytoplasm</keyword>
<evidence type="ECO:0000259" key="10">
    <source>
        <dbReference type="Pfam" id="PF00155"/>
    </source>
</evidence>
<proteinExistence type="inferred from homology"/>
<dbReference type="CDD" id="cd00609">
    <property type="entry name" value="AAT_like"/>
    <property type="match status" value="1"/>
</dbReference>
<dbReference type="EC" id="2.6.1.57" evidence="9"/>
<comment type="cofactor">
    <cofactor evidence="1">
        <name>pyridoxal 5'-phosphate</name>
        <dbReference type="ChEBI" id="CHEBI:597326"/>
    </cofactor>
</comment>
<comment type="similarity">
    <text evidence="3">Belongs to the class-I pyridoxal-phosphate-dependent aminotransferase family.</text>
</comment>
<organism evidence="11 12">
    <name type="scientific">Penicillium diatomitis</name>
    <dbReference type="NCBI Taxonomy" id="2819901"/>
    <lineage>
        <taxon>Eukaryota</taxon>
        <taxon>Fungi</taxon>
        <taxon>Dikarya</taxon>
        <taxon>Ascomycota</taxon>
        <taxon>Pezizomycotina</taxon>
        <taxon>Eurotiomycetes</taxon>
        <taxon>Eurotiomycetidae</taxon>
        <taxon>Eurotiales</taxon>
        <taxon>Aspergillaceae</taxon>
        <taxon>Penicillium</taxon>
    </lineage>
</organism>
<evidence type="ECO:0000256" key="4">
    <source>
        <dbReference type="ARBA" id="ARBA00022490"/>
    </source>
</evidence>
<accession>A0A9W9XN30</accession>
<evidence type="ECO:0000256" key="9">
    <source>
        <dbReference type="ARBA" id="ARBA00067014"/>
    </source>
</evidence>
<evidence type="ECO:0000256" key="3">
    <source>
        <dbReference type="ARBA" id="ARBA00007441"/>
    </source>
</evidence>
<dbReference type="Pfam" id="PF00155">
    <property type="entry name" value="Aminotran_1_2"/>
    <property type="match status" value="1"/>
</dbReference>
<dbReference type="AlphaFoldDB" id="A0A9W9XN30"/>
<reference evidence="11" key="2">
    <citation type="journal article" date="2023" name="IMA Fungus">
        <title>Comparative genomic study of the Penicillium genus elucidates a diverse pangenome and 15 lateral gene transfer events.</title>
        <authorList>
            <person name="Petersen C."/>
            <person name="Sorensen T."/>
            <person name="Nielsen M.R."/>
            <person name="Sondergaard T.E."/>
            <person name="Sorensen J.L."/>
            <person name="Fitzpatrick D.A."/>
            <person name="Frisvad J.C."/>
            <person name="Nielsen K.L."/>
        </authorList>
    </citation>
    <scope>NUCLEOTIDE SEQUENCE</scope>
    <source>
        <strain evidence="11">IBT 30728</strain>
    </source>
</reference>
<keyword evidence="6" id="KW-0808">Transferase</keyword>
<dbReference type="GO" id="GO:0019878">
    <property type="term" value="P:lysine biosynthetic process via aminoadipic acid"/>
    <property type="evidence" value="ECO:0007669"/>
    <property type="project" value="TreeGrafter"/>
</dbReference>
<gene>
    <name evidence="11" type="ORF">N7539_001168</name>
</gene>
<dbReference type="PANTHER" id="PTHR42790:SF21">
    <property type="entry name" value="AROMATIC_AMINOADIPATE AMINOTRANSFERASE 1"/>
    <property type="match status" value="1"/>
</dbReference>
<evidence type="ECO:0000256" key="5">
    <source>
        <dbReference type="ARBA" id="ARBA00022576"/>
    </source>
</evidence>
<dbReference type="Gene3D" id="3.40.640.10">
    <property type="entry name" value="Type I PLP-dependent aspartate aminotransferase-like (Major domain)"/>
    <property type="match status" value="1"/>
</dbReference>
<dbReference type="InterPro" id="IPR004839">
    <property type="entry name" value="Aminotransferase_I/II_large"/>
</dbReference>
<evidence type="ECO:0000256" key="1">
    <source>
        <dbReference type="ARBA" id="ARBA00001933"/>
    </source>
</evidence>
<dbReference type="FunFam" id="3.40.640.10:FF:000074">
    <property type="entry name" value="Aromatic amino acid aminotransferase"/>
    <property type="match status" value="1"/>
</dbReference>
<dbReference type="InterPro" id="IPR050859">
    <property type="entry name" value="Class-I_PLP-dep_aminotransf"/>
</dbReference>
<dbReference type="RefSeq" id="XP_056795065.1">
    <property type="nucleotide sequence ID" value="XM_056930772.1"/>
</dbReference>
<evidence type="ECO:0000256" key="7">
    <source>
        <dbReference type="ARBA" id="ARBA00022898"/>
    </source>
</evidence>
<evidence type="ECO:0000313" key="12">
    <source>
        <dbReference type="Proteomes" id="UP001148312"/>
    </source>
</evidence>
<comment type="catalytic activity">
    <reaction evidence="8">
        <text>an aromatic L-alpha-amino acid + 2-oxoglutarate = an aromatic oxo-acid + L-glutamate</text>
        <dbReference type="Rhea" id="RHEA:17533"/>
        <dbReference type="ChEBI" id="CHEBI:16810"/>
        <dbReference type="ChEBI" id="CHEBI:29985"/>
        <dbReference type="ChEBI" id="CHEBI:73309"/>
        <dbReference type="ChEBI" id="CHEBI:84824"/>
        <dbReference type="EC" id="2.6.1.57"/>
    </reaction>
</comment>
<comment type="subcellular location">
    <subcellularLocation>
        <location evidence="2">Cytoplasm</location>
    </subcellularLocation>
</comment>
<keyword evidence="12" id="KW-1185">Reference proteome</keyword>
<dbReference type="GO" id="GO:0047536">
    <property type="term" value="F:2-aminoadipate transaminase activity"/>
    <property type="evidence" value="ECO:0007669"/>
    <property type="project" value="TreeGrafter"/>
</dbReference>
<dbReference type="GeneID" id="81621021"/>
<feature type="domain" description="Aminotransferase class I/classII large" evidence="10">
    <location>
        <begin position="207"/>
        <end position="546"/>
    </location>
</feature>
<name>A0A9W9XN30_9EURO</name>
<reference evidence="11" key="1">
    <citation type="submission" date="2022-12" db="EMBL/GenBank/DDBJ databases">
        <authorList>
            <person name="Petersen C."/>
        </authorList>
    </citation>
    <scope>NUCLEOTIDE SEQUENCE</scope>
    <source>
        <strain evidence="11">IBT 30728</strain>
    </source>
</reference>
<keyword evidence="5 11" id="KW-0032">Aminotransferase</keyword>
<evidence type="ECO:0000256" key="6">
    <source>
        <dbReference type="ARBA" id="ARBA00022679"/>
    </source>
</evidence>
<sequence>MSPPAPIDVDLVGVTDTSSVPVPDPLTVNGLSGWREKMTKIPLGVAAACSSDMFKSPACYTKPKAKNFDRMSWSANATDFGVSSDAVYTDLLSLEAKSRQASTLKGAARYLKNPGIISLGGGLPSAEYFPFESIDIKVPNPPGFSPEATQQSGAVLHAGKHDIRDGKSLYDLEIALNYGQATGSAQILRFATEHTEIIHNPPYSDWQCTMTSGSTYAWDTALRVLTERGDYILMEEYTFSSAAETAFPLGVKTIGVPIDAQGLIPEAMDEILSNWDEKARGARKPHVLYTIPTGQNPTGATQSAERRQAVYKVAQKHDIYIVEDEPYYFLQMQPYVGQGAAPPPPPANHDEFIKSLVPSFLSMDVDGRVCRLESFSKVIAPGSRVGWIVASEQMVERFVRTFEVSSQNPSGISQVVLYKLLDEHWGHTGYLDWLIHLRLEYTNRRDALLHSCEKHLPTEIAHWVAPAAGMFHWIEIDWKKHPGAAAGKSREEIEEAIFLSAVDNQVLLSCGSWFKADRSAVMDKMFFRATYAAASSEKIDEAIARFAKCLRDQFSL</sequence>
<dbReference type="GO" id="GO:0008793">
    <property type="term" value="F:aromatic-amino-acid transaminase activity"/>
    <property type="evidence" value="ECO:0007669"/>
    <property type="project" value="TreeGrafter"/>
</dbReference>
<dbReference type="InterPro" id="IPR015421">
    <property type="entry name" value="PyrdxlP-dep_Trfase_major"/>
</dbReference>
<comment type="caution">
    <text evidence="11">The sequence shown here is derived from an EMBL/GenBank/DDBJ whole genome shotgun (WGS) entry which is preliminary data.</text>
</comment>